<dbReference type="Gene3D" id="3.20.20.70">
    <property type="entry name" value="Aldolase class I"/>
    <property type="match status" value="1"/>
</dbReference>
<dbReference type="AlphaFoldDB" id="A0A382C8M2"/>
<feature type="non-terminal residue" evidence="1">
    <location>
        <position position="1"/>
    </location>
</feature>
<name>A0A382C8M2_9ZZZZ</name>
<gene>
    <name evidence="1" type="ORF">METZ01_LOCUS175006</name>
</gene>
<dbReference type="SUPFAM" id="SSF51395">
    <property type="entry name" value="FMN-linked oxidoreductases"/>
    <property type="match status" value="1"/>
</dbReference>
<evidence type="ECO:0008006" key="2">
    <source>
        <dbReference type="Google" id="ProtNLM"/>
    </source>
</evidence>
<organism evidence="1">
    <name type="scientific">marine metagenome</name>
    <dbReference type="NCBI Taxonomy" id="408172"/>
    <lineage>
        <taxon>unclassified sequences</taxon>
        <taxon>metagenomes</taxon>
        <taxon>ecological metagenomes</taxon>
    </lineage>
</organism>
<dbReference type="InterPro" id="IPR013785">
    <property type="entry name" value="Aldolase_TIM"/>
</dbReference>
<proteinExistence type="predicted"/>
<protein>
    <recommendedName>
        <fullName evidence="2">Dihydroorotate dehydrogenase domain-containing protein</fullName>
    </recommendedName>
</protein>
<dbReference type="EMBL" id="UINC01033222">
    <property type="protein sequence ID" value="SVB22152.1"/>
    <property type="molecule type" value="Genomic_DNA"/>
</dbReference>
<accession>A0A382C8M2</accession>
<reference evidence="1" key="1">
    <citation type="submission" date="2018-05" db="EMBL/GenBank/DDBJ databases">
        <authorList>
            <person name="Lanie J.A."/>
            <person name="Ng W.-L."/>
            <person name="Kazmierczak K.M."/>
            <person name="Andrzejewski T.M."/>
            <person name="Davidsen T.M."/>
            <person name="Wayne K.J."/>
            <person name="Tettelin H."/>
            <person name="Glass J.I."/>
            <person name="Rusch D."/>
            <person name="Podicherti R."/>
            <person name="Tsui H.-C.T."/>
            <person name="Winkler M.E."/>
        </authorList>
    </citation>
    <scope>NUCLEOTIDE SEQUENCE</scope>
</reference>
<sequence length="235" mass="25460">VNSGFAKYDITKDYAWNFDNAPEPEQLDVVPVPGEWAYCGVSVESPLGIAAGPLLNGQWLLYYAALGFDILTYKTVRSRERASYGLPNLQPVTWEGGAVPEELGVTARMSGSWAVSFGMPSKPPSFWQDDVTATRSRLNKGKFLSVSVVATPEEDWSIDEVAADFAQCARWAAECGADGVEANFSCPNVSTVDGQLFLNPTDAGIAAAKLREAIPNTPLLLKVGHIDNRETAHEF</sequence>
<evidence type="ECO:0000313" key="1">
    <source>
        <dbReference type="EMBL" id="SVB22152.1"/>
    </source>
</evidence>
<feature type="non-terminal residue" evidence="1">
    <location>
        <position position="235"/>
    </location>
</feature>